<proteinExistence type="inferred from homology"/>
<evidence type="ECO:0000256" key="11">
    <source>
        <dbReference type="ARBA" id="ARBA00031731"/>
    </source>
</evidence>
<dbReference type="GO" id="GO:0030915">
    <property type="term" value="C:Smc5-Smc6 complex"/>
    <property type="evidence" value="ECO:0007669"/>
    <property type="project" value="InterPro"/>
</dbReference>
<dbReference type="GO" id="GO:0061665">
    <property type="term" value="F:SUMO ligase activity"/>
    <property type="evidence" value="ECO:0007669"/>
    <property type="project" value="TreeGrafter"/>
</dbReference>
<dbReference type="CDD" id="cd16651">
    <property type="entry name" value="SPL-RING_NSE2"/>
    <property type="match status" value="1"/>
</dbReference>
<dbReference type="GO" id="GO:0008270">
    <property type="term" value="F:zinc ion binding"/>
    <property type="evidence" value="ECO:0007669"/>
    <property type="project" value="UniProtKB-KW"/>
</dbReference>
<feature type="domain" description="SP-RING-type" evidence="14">
    <location>
        <begin position="122"/>
        <end position="205"/>
    </location>
</feature>
<dbReference type="InterPro" id="IPR026846">
    <property type="entry name" value="Nse2(Mms21)"/>
</dbReference>
<comment type="caution">
    <text evidence="15">The sequence shown here is derived from an EMBL/GenBank/DDBJ whole genome shotgun (WGS) entry which is preliminary data.</text>
</comment>
<dbReference type="Proteomes" id="UP001258017">
    <property type="component" value="Unassembled WGS sequence"/>
</dbReference>
<sequence>MTQSTQVAEELFECYAKTAANIVLYFQGEKKMLDNLKDVVQKNCEIDAKLSMIEEIKQDILNQHDSNEITEKSITPIIKDYERAIDEINVNVSENGRLLEFNQQVKALLNDANKNQASVDSNDDEELQFSGLVNVIDPISKTRIKDPIKNTVCGHTYDRENIMSLLKVNRKTRCPMVGCKSKQYIEIANLQTDVAMKAYLQRNPA</sequence>
<name>A0AAD9VM18_9HYME</name>
<evidence type="ECO:0000256" key="4">
    <source>
        <dbReference type="ARBA" id="ARBA00020923"/>
    </source>
</evidence>
<keyword evidence="7 13" id="KW-0863">Zinc-finger</keyword>
<evidence type="ECO:0000256" key="6">
    <source>
        <dbReference type="ARBA" id="ARBA00022723"/>
    </source>
</evidence>
<evidence type="ECO:0000256" key="1">
    <source>
        <dbReference type="ARBA" id="ARBA00004123"/>
    </source>
</evidence>
<reference evidence="15" key="2">
    <citation type="journal article" date="2023" name="Commun. Biol.">
        <title>Intrasexual cuticular hydrocarbon dimorphism in a wasp sheds light on hydrocarbon biosynthesis genes in Hymenoptera.</title>
        <authorList>
            <person name="Moris V.C."/>
            <person name="Podsiadlowski L."/>
            <person name="Martin S."/>
            <person name="Oeyen J.P."/>
            <person name="Donath A."/>
            <person name="Petersen M."/>
            <person name="Wilbrandt J."/>
            <person name="Misof B."/>
            <person name="Liedtke D."/>
            <person name="Thamm M."/>
            <person name="Scheiner R."/>
            <person name="Schmitt T."/>
            <person name="Niehuis O."/>
        </authorList>
    </citation>
    <scope>NUCLEOTIDE SEQUENCE</scope>
    <source>
        <strain evidence="15">GBR_01_08_01A</strain>
    </source>
</reference>
<accession>A0AAD9VM18</accession>
<evidence type="ECO:0000256" key="9">
    <source>
        <dbReference type="ARBA" id="ARBA00022833"/>
    </source>
</evidence>
<dbReference type="Gene3D" id="3.30.40.10">
    <property type="entry name" value="Zinc/RING finger domain, C3HC4 (zinc finger)"/>
    <property type="match status" value="1"/>
</dbReference>
<evidence type="ECO:0000256" key="3">
    <source>
        <dbReference type="ARBA" id="ARBA00008212"/>
    </source>
</evidence>
<keyword evidence="9" id="KW-0862">Zinc</keyword>
<keyword evidence="6" id="KW-0479">Metal-binding</keyword>
<evidence type="ECO:0000256" key="12">
    <source>
        <dbReference type="ARBA" id="ARBA00032533"/>
    </source>
</evidence>
<dbReference type="EMBL" id="JAIFRP010000084">
    <property type="protein sequence ID" value="KAK2579558.1"/>
    <property type="molecule type" value="Genomic_DNA"/>
</dbReference>
<evidence type="ECO:0000256" key="10">
    <source>
        <dbReference type="ARBA" id="ARBA00023242"/>
    </source>
</evidence>
<protein>
    <recommendedName>
        <fullName evidence="4">E3 SUMO-protein ligase NSE2</fullName>
    </recommendedName>
    <alternativeName>
        <fullName evidence="11">E3 SUMO-protein transferase NSE2</fullName>
    </alternativeName>
    <alternativeName>
        <fullName evidence="12">Non-structural maintenance of chromosomes element 2 homolog</fullName>
    </alternativeName>
</protein>
<evidence type="ECO:0000259" key="14">
    <source>
        <dbReference type="PROSITE" id="PS51044"/>
    </source>
</evidence>
<evidence type="ECO:0000313" key="15">
    <source>
        <dbReference type="EMBL" id="KAK2579558.1"/>
    </source>
</evidence>
<dbReference type="SUPFAM" id="SSF57850">
    <property type="entry name" value="RING/U-box"/>
    <property type="match status" value="1"/>
</dbReference>
<dbReference type="GO" id="GO:0016925">
    <property type="term" value="P:protein sumoylation"/>
    <property type="evidence" value="ECO:0007669"/>
    <property type="project" value="TreeGrafter"/>
</dbReference>
<keyword evidence="16" id="KW-1185">Reference proteome</keyword>
<dbReference type="InterPro" id="IPR013083">
    <property type="entry name" value="Znf_RING/FYVE/PHD"/>
</dbReference>
<evidence type="ECO:0000256" key="7">
    <source>
        <dbReference type="ARBA" id="ARBA00022771"/>
    </source>
</evidence>
<comment type="subcellular location">
    <subcellularLocation>
        <location evidence="1">Nucleus</location>
    </subcellularLocation>
</comment>
<comment type="similarity">
    <text evidence="3">Belongs to the NSE2 family.</text>
</comment>
<gene>
    <name evidence="15" type="ORF">KPH14_010857</name>
</gene>
<keyword evidence="8" id="KW-0833">Ubl conjugation pathway</keyword>
<dbReference type="Pfam" id="PF11789">
    <property type="entry name" value="zf-Nse"/>
    <property type="match status" value="1"/>
</dbReference>
<evidence type="ECO:0000256" key="5">
    <source>
        <dbReference type="ARBA" id="ARBA00022679"/>
    </source>
</evidence>
<dbReference type="PANTHER" id="PTHR21330">
    <property type="entry name" value="E3 SUMO-PROTEIN LIGASE NSE2"/>
    <property type="match status" value="1"/>
</dbReference>
<evidence type="ECO:0000256" key="2">
    <source>
        <dbReference type="ARBA" id="ARBA00004718"/>
    </source>
</evidence>
<dbReference type="GO" id="GO:0005634">
    <property type="term" value="C:nucleus"/>
    <property type="evidence" value="ECO:0007669"/>
    <property type="project" value="UniProtKB-SubCell"/>
</dbReference>
<reference evidence="15" key="1">
    <citation type="submission" date="2021-08" db="EMBL/GenBank/DDBJ databases">
        <authorList>
            <person name="Misof B."/>
            <person name="Oliver O."/>
            <person name="Podsiadlowski L."/>
            <person name="Donath A."/>
            <person name="Peters R."/>
            <person name="Mayer C."/>
            <person name="Rust J."/>
            <person name="Gunkel S."/>
            <person name="Lesny P."/>
            <person name="Martin S."/>
            <person name="Oeyen J.P."/>
            <person name="Petersen M."/>
            <person name="Panagiotis P."/>
            <person name="Wilbrandt J."/>
            <person name="Tanja T."/>
        </authorList>
    </citation>
    <scope>NUCLEOTIDE SEQUENCE</scope>
    <source>
        <strain evidence="15">GBR_01_08_01A</strain>
        <tissue evidence="15">Thorax + abdomen</tissue>
    </source>
</reference>
<evidence type="ECO:0000313" key="16">
    <source>
        <dbReference type="Proteomes" id="UP001258017"/>
    </source>
</evidence>
<keyword evidence="10" id="KW-0539">Nucleus</keyword>
<organism evidence="15 16">
    <name type="scientific">Odynerus spinipes</name>
    <dbReference type="NCBI Taxonomy" id="1348599"/>
    <lineage>
        <taxon>Eukaryota</taxon>
        <taxon>Metazoa</taxon>
        <taxon>Ecdysozoa</taxon>
        <taxon>Arthropoda</taxon>
        <taxon>Hexapoda</taxon>
        <taxon>Insecta</taxon>
        <taxon>Pterygota</taxon>
        <taxon>Neoptera</taxon>
        <taxon>Endopterygota</taxon>
        <taxon>Hymenoptera</taxon>
        <taxon>Apocrita</taxon>
        <taxon>Aculeata</taxon>
        <taxon>Vespoidea</taxon>
        <taxon>Vespidae</taxon>
        <taxon>Eumeninae</taxon>
        <taxon>Odynerus</taxon>
    </lineage>
</organism>
<dbReference type="InterPro" id="IPR004181">
    <property type="entry name" value="Znf_MIZ"/>
</dbReference>
<keyword evidence="5" id="KW-0808">Transferase</keyword>
<dbReference type="GO" id="GO:0000724">
    <property type="term" value="P:double-strand break repair via homologous recombination"/>
    <property type="evidence" value="ECO:0007669"/>
    <property type="project" value="InterPro"/>
</dbReference>
<dbReference type="PANTHER" id="PTHR21330:SF1">
    <property type="entry name" value="E3 SUMO-PROTEIN LIGASE NSE2"/>
    <property type="match status" value="1"/>
</dbReference>
<evidence type="ECO:0000256" key="8">
    <source>
        <dbReference type="ARBA" id="ARBA00022786"/>
    </source>
</evidence>
<evidence type="ECO:0000256" key="13">
    <source>
        <dbReference type="PROSITE-ProRule" id="PRU00452"/>
    </source>
</evidence>
<comment type="pathway">
    <text evidence="2">Protein modification; protein sumoylation.</text>
</comment>
<dbReference type="AlphaFoldDB" id="A0AAD9VM18"/>
<dbReference type="PROSITE" id="PS51044">
    <property type="entry name" value="ZF_SP_RING"/>
    <property type="match status" value="1"/>
</dbReference>